<dbReference type="PANTHER" id="PTHR43591">
    <property type="entry name" value="METHYLTRANSFERASE"/>
    <property type="match status" value="1"/>
</dbReference>
<reference evidence="2 3" key="1">
    <citation type="submission" date="2015-11" db="EMBL/GenBank/DDBJ databases">
        <title>Draft Genome Sequence of the Strain BR 10303 (Bradyrhizobium sp.) isolated from nodules of Centrolobium paraense.</title>
        <authorList>
            <person name="Zelli J.E."/>
            <person name="Simoes-Araujo J.L."/>
            <person name="Barauna A.C."/>
            <person name="Silva K."/>
        </authorList>
    </citation>
    <scope>NUCLEOTIDE SEQUENCE [LARGE SCALE GENOMIC DNA]</scope>
    <source>
        <strain evidence="2 3">BR 10303</strain>
    </source>
</reference>
<keyword evidence="3" id="KW-1185">Reference proteome</keyword>
<dbReference type="GO" id="GO:0008757">
    <property type="term" value="F:S-adenosylmethionine-dependent methyltransferase activity"/>
    <property type="evidence" value="ECO:0007669"/>
    <property type="project" value="InterPro"/>
</dbReference>
<dbReference type="CDD" id="cd02440">
    <property type="entry name" value="AdoMet_MTases"/>
    <property type="match status" value="1"/>
</dbReference>
<dbReference type="SUPFAM" id="SSF53335">
    <property type="entry name" value="S-adenosyl-L-methionine-dependent methyltransferases"/>
    <property type="match status" value="1"/>
</dbReference>
<evidence type="ECO:0000259" key="1">
    <source>
        <dbReference type="Pfam" id="PF08241"/>
    </source>
</evidence>
<dbReference type="InterPro" id="IPR029063">
    <property type="entry name" value="SAM-dependent_MTases_sf"/>
</dbReference>
<comment type="caution">
    <text evidence="2">The sequence shown here is derived from an EMBL/GenBank/DDBJ whole genome shotgun (WGS) entry which is preliminary data.</text>
</comment>
<dbReference type="Proteomes" id="UP000057737">
    <property type="component" value="Unassembled WGS sequence"/>
</dbReference>
<dbReference type="EMBL" id="LNCU01000130">
    <property type="protein sequence ID" value="KWV43965.1"/>
    <property type="molecule type" value="Genomic_DNA"/>
</dbReference>
<sequence length="251" mass="27729">MFKMLLSEQATVREDLIDTLKLHSGARVLEIGCGTCRDTIHLLNRNITVYAGDLSHEMLAIGQQRLQDAAADFDRVRLFRADVMRLPFADGFFDAAYHFGGLNLFPDIAASLAEMTRVVRHGGRVVAGDEGVGPWLSSTNFAKILKNSNPLFEHSAPIQHVPISARNVDCRWVLNGSFYLISFDVSSGEPGLDLDVEFPGWRGGSHRKRYFGRLEGVSPQLRDNVVKQAAAEGSSVSAWLEKTLRAAISEK</sequence>
<name>A0A109J7W9_9BRAD</name>
<proteinExistence type="predicted"/>
<dbReference type="Pfam" id="PF08241">
    <property type="entry name" value="Methyltransf_11"/>
    <property type="match status" value="1"/>
</dbReference>
<organism evidence="2 3">
    <name type="scientific">Bradyrhizobium macuxiense</name>
    <dbReference type="NCBI Taxonomy" id="1755647"/>
    <lineage>
        <taxon>Bacteria</taxon>
        <taxon>Pseudomonadati</taxon>
        <taxon>Pseudomonadota</taxon>
        <taxon>Alphaproteobacteria</taxon>
        <taxon>Hyphomicrobiales</taxon>
        <taxon>Nitrobacteraceae</taxon>
        <taxon>Bradyrhizobium</taxon>
    </lineage>
</organism>
<dbReference type="AlphaFoldDB" id="A0A109J7W9"/>
<evidence type="ECO:0000313" key="3">
    <source>
        <dbReference type="Proteomes" id="UP000057737"/>
    </source>
</evidence>
<dbReference type="Gene3D" id="3.40.50.150">
    <property type="entry name" value="Vaccinia Virus protein VP39"/>
    <property type="match status" value="1"/>
</dbReference>
<feature type="domain" description="Methyltransferase type 11" evidence="1">
    <location>
        <begin position="29"/>
        <end position="126"/>
    </location>
</feature>
<gene>
    <name evidence="2" type="ORF">AS156_24625</name>
</gene>
<evidence type="ECO:0000313" key="2">
    <source>
        <dbReference type="EMBL" id="KWV43965.1"/>
    </source>
</evidence>
<protein>
    <recommendedName>
        <fullName evidence="1">Methyltransferase type 11 domain-containing protein</fullName>
    </recommendedName>
</protein>
<accession>A0A109J7W9</accession>
<dbReference type="PANTHER" id="PTHR43591:SF24">
    <property type="entry name" value="2-METHOXY-6-POLYPRENYL-1,4-BENZOQUINOL METHYLASE, MITOCHONDRIAL"/>
    <property type="match status" value="1"/>
</dbReference>
<dbReference type="InterPro" id="IPR013216">
    <property type="entry name" value="Methyltransf_11"/>
</dbReference>